<dbReference type="Pfam" id="PF03466">
    <property type="entry name" value="LysR_substrate"/>
    <property type="match status" value="1"/>
</dbReference>
<dbReference type="PROSITE" id="PS50931">
    <property type="entry name" value="HTH_LYSR"/>
    <property type="match status" value="1"/>
</dbReference>
<dbReference type="GO" id="GO:0003700">
    <property type="term" value="F:DNA-binding transcription factor activity"/>
    <property type="evidence" value="ECO:0007669"/>
    <property type="project" value="InterPro"/>
</dbReference>
<dbReference type="Proteomes" id="UP000254208">
    <property type="component" value="Unassembled WGS sequence"/>
</dbReference>
<evidence type="ECO:0000256" key="1">
    <source>
        <dbReference type="ARBA" id="ARBA00009437"/>
    </source>
</evidence>
<evidence type="ECO:0000256" key="3">
    <source>
        <dbReference type="ARBA" id="ARBA00023125"/>
    </source>
</evidence>
<dbReference type="EMBL" id="UGTZ01000001">
    <property type="protein sequence ID" value="SUC33062.1"/>
    <property type="molecule type" value="Genomic_DNA"/>
</dbReference>
<dbReference type="AlphaFoldDB" id="A0A379FWR1"/>
<keyword evidence="3" id="KW-0238">DNA-binding</keyword>
<dbReference type="Gene3D" id="3.40.190.10">
    <property type="entry name" value="Periplasmic binding protein-like II"/>
    <property type="match status" value="2"/>
</dbReference>
<evidence type="ECO:0000256" key="4">
    <source>
        <dbReference type="ARBA" id="ARBA00023163"/>
    </source>
</evidence>
<evidence type="ECO:0000313" key="7">
    <source>
        <dbReference type="Proteomes" id="UP000254208"/>
    </source>
</evidence>
<protein>
    <submittedName>
        <fullName evidence="6">Cat operon transcriptional regulator</fullName>
    </submittedName>
</protein>
<comment type="similarity">
    <text evidence="1">Belongs to the LysR transcriptional regulatory family.</text>
</comment>
<name>A0A379FWR1_PRORE</name>
<evidence type="ECO:0000259" key="5">
    <source>
        <dbReference type="PROSITE" id="PS50931"/>
    </source>
</evidence>
<keyword evidence="2" id="KW-0805">Transcription regulation</keyword>
<dbReference type="GO" id="GO:0003677">
    <property type="term" value="F:DNA binding"/>
    <property type="evidence" value="ECO:0007669"/>
    <property type="project" value="UniProtKB-KW"/>
</dbReference>
<dbReference type="CDD" id="cd08414">
    <property type="entry name" value="PBP2_LTTR_aromatics_like"/>
    <property type="match status" value="1"/>
</dbReference>
<dbReference type="InterPro" id="IPR000847">
    <property type="entry name" value="LysR_HTH_N"/>
</dbReference>
<dbReference type="PANTHER" id="PTHR30346:SF28">
    <property type="entry name" value="HTH-TYPE TRANSCRIPTIONAL REGULATOR CYNR"/>
    <property type="match status" value="1"/>
</dbReference>
<sequence length="301" mass="34500">MDTRLLRAFIVLAETKNYREASSRLYISQPDLTKQIQLLEKQLEMTLFERGRHGAVLTPHGKILFPYAQQVLAHTTELLRQSAILREQPPVKLTVGFGISTFHEASLFVARLREKLPDIPIQLDDMPSHEMEKQLQTHELHIAFTRQFAFKNTDSLVSKALKFEVLALAVAQKSASRLSVKEYLTHFPLLLLRAERGSKLHQQIQRYLKYESLLITPSQEANDIQTLIALVAAEVGVSLLPYSAKNISSKDIRFIPIQHCVHAQWRIDVVWQASLPKLWQNTIHELIDEVYGAFSRESESE</sequence>
<organism evidence="6 7">
    <name type="scientific">Providencia rettgeri</name>
    <dbReference type="NCBI Taxonomy" id="587"/>
    <lineage>
        <taxon>Bacteria</taxon>
        <taxon>Pseudomonadati</taxon>
        <taxon>Pseudomonadota</taxon>
        <taxon>Gammaproteobacteria</taxon>
        <taxon>Enterobacterales</taxon>
        <taxon>Morganellaceae</taxon>
        <taxon>Providencia</taxon>
    </lineage>
</organism>
<evidence type="ECO:0000256" key="2">
    <source>
        <dbReference type="ARBA" id="ARBA00023015"/>
    </source>
</evidence>
<dbReference type="SUPFAM" id="SSF53850">
    <property type="entry name" value="Periplasmic binding protein-like II"/>
    <property type="match status" value="1"/>
</dbReference>
<dbReference type="SUPFAM" id="SSF46785">
    <property type="entry name" value="Winged helix' DNA-binding domain"/>
    <property type="match status" value="1"/>
</dbReference>
<dbReference type="Pfam" id="PF00126">
    <property type="entry name" value="HTH_1"/>
    <property type="match status" value="1"/>
</dbReference>
<feature type="domain" description="HTH lysR-type" evidence="5">
    <location>
        <begin position="1"/>
        <end position="58"/>
    </location>
</feature>
<dbReference type="InterPro" id="IPR036390">
    <property type="entry name" value="WH_DNA-bd_sf"/>
</dbReference>
<dbReference type="InterPro" id="IPR005119">
    <property type="entry name" value="LysR_subst-bd"/>
</dbReference>
<accession>A0A379FWR1</accession>
<dbReference type="InterPro" id="IPR036388">
    <property type="entry name" value="WH-like_DNA-bd_sf"/>
</dbReference>
<dbReference type="PANTHER" id="PTHR30346">
    <property type="entry name" value="TRANSCRIPTIONAL DUAL REGULATOR HCAR-RELATED"/>
    <property type="match status" value="1"/>
</dbReference>
<dbReference type="PRINTS" id="PR00039">
    <property type="entry name" value="HTHLYSR"/>
</dbReference>
<keyword evidence="4" id="KW-0804">Transcription</keyword>
<dbReference type="GO" id="GO:0032993">
    <property type="term" value="C:protein-DNA complex"/>
    <property type="evidence" value="ECO:0007669"/>
    <property type="project" value="TreeGrafter"/>
</dbReference>
<dbReference type="Gene3D" id="1.10.10.10">
    <property type="entry name" value="Winged helix-like DNA-binding domain superfamily/Winged helix DNA-binding domain"/>
    <property type="match status" value="1"/>
</dbReference>
<gene>
    <name evidence="6" type="primary">catM_2</name>
    <name evidence="6" type="ORF">NCTC11801_04070</name>
</gene>
<evidence type="ECO:0000313" key="6">
    <source>
        <dbReference type="EMBL" id="SUC33062.1"/>
    </source>
</evidence>
<proteinExistence type="inferred from homology"/>
<reference evidence="6 7" key="1">
    <citation type="submission" date="2018-06" db="EMBL/GenBank/DDBJ databases">
        <authorList>
            <consortium name="Pathogen Informatics"/>
            <person name="Doyle S."/>
        </authorList>
    </citation>
    <scope>NUCLEOTIDE SEQUENCE [LARGE SCALE GENOMIC DNA]</scope>
    <source>
        <strain evidence="6 7">NCTC11801</strain>
    </source>
</reference>